<dbReference type="OrthoDB" id="58416at2759"/>
<dbReference type="InParanoid" id="A0A194X9U6"/>
<feature type="domain" description="Hemerythrin-like" evidence="1">
    <location>
        <begin position="10"/>
        <end position="129"/>
    </location>
</feature>
<organism evidence="2 3">
    <name type="scientific">Mollisia scopiformis</name>
    <name type="common">Conifer needle endophyte fungus</name>
    <name type="synonym">Phialocephala scopiformis</name>
    <dbReference type="NCBI Taxonomy" id="149040"/>
    <lineage>
        <taxon>Eukaryota</taxon>
        <taxon>Fungi</taxon>
        <taxon>Dikarya</taxon>
        <taxon>Ascomycota</taxon>
        <taxon>Pezizomycotina</taxon>
        <taxon>Leotiomycetes</taxon>
        <taxon>Helotiales</taxon>
        <taxon>Mollisiaceae</taxon>
        <taxon>Mollisia</taxon>
    </lineage>
</organism>
<reference evidence="2 3" key="1">
    <citation type="submission" date="2015-10" db="EMBL/GenBank/DDBJ databases">
        <title>Full genome of DAOMC 229536 Phialocephala scopiformis, a fungal endophyte of spruce producing the potent anti-insectan compound rugulosin.</title>
        <authorList>
            <consortium name="DOE Joint Genome Institute"/>
            <person name="Walker A.K."/>
            <person name="Frasz S.L."/>
            <person name="Seifert K.A."/>
            <person name="Miller J.D."/>
            <person name="Mondo S.J."/>
            <person name="Labutti K."/>
            <person name="Lipzen A."/>
            <person name="Dockter R."/>
            <person name="Kennedy M."/>
            <person name="Grigoriev I.V."/>
            <person name="Spatafora J.W."/>
        </authorList>
    </citation>
    <scope>NUCLEOTIDE SEQUENCE [LARGE SCALE GENOMIC DNA]</scope>
    <source>
        <strain evidence="2 3">CBS 120377</strain>
    </source>
</reference>
<accession>A0A194X9U6</accession>
<dbReference type="InterPro" id="IPR012312">
    <property type="entry name" value="Hemerythrin-like"/>
</dbReference>
<dbReference type="KEGG" id="psco:LY89DRAFT_585163"/>
<dbReference type="InterPro" id="IPR053206">
    <property type="entry name" value="Dimeric_xanthone_biosynth"/>
</dbReference>
<gene>
    <name evidence="2" type="ORF">LY89DRAFT_585163</name>
</gene>
<sequence length="224" mass="25875">KVATEMCLAHNLIIRNLNAIYLQAPNISSPTDISDFILFCQVWHQSMKHHHAYEEDFLFPWIEAYSGEKGIMERNIKQHEAFHGGLDEFEKYISNVKVEDWDAGKLLKIVDGFGEALSLHLGEEIQSLLALEEYGGEKLEKAWADLEKKIQAEMTDKTKVIPMGFGGIDRTFEGGKHKHWPPFPWFVPYLVKFFFMGKHKGSWRFSPCTIFGEPKELPFVKVEQ</sequence>
<dbReference type="AlphaFoldDB" id="A0A194X9U6"/>
<dbReference type="Gene3D" id="1.20.120.520">
    <property type="entry name" value="nmb1532 protein domain like"/>
    <property type="match status" value="1"/>
</dbReference>
<dbReference type="GeneID" id="28819035"/>
<evidence type="ECO:0000259" key="1">
    <source>
        <dbReference type="Pfam" id="PF01814"/>
    </source>
</evidence>
<evidence type="ECO:0000313" key="3">
    <source>
        <dbReference type="Proteomes" id="UP000070700"/>
    </source>
</evidence>
<dbReference type="Pfam" id="PF01814">
    <property type="entry name" value="Hemerythrin"/>
    <property type="match status" value="1"/>
</dbReference>
<feature type="non-terminal residue" evidence="2">
    <location>
        <position position="1"/>
    </location>
</feature>
<evidence type="ECO:0000313" key="2">
    <source>
        <dbReference type="EMBL" id="KUJ16904.1"/>
    </source>
</evidence>
<name>A0A194X9U6_MOLSC</name>
<dbReference type="RefSeq" id="XP_018071259.1">
    <property type="nucleotide sequence ID" value="XM_018209309.1"/>
</dbReference>
<proteinExistence type="predicted"/>
<dbReference type="EMBL" id="KQ947415">
    <property type="protein sequence ID" value="KUJ16904.1"/>
    <property type="molecule type" value="Genomic_DNA"/>
</dbReference>
<dbReference type="PANTHER" id="PTHR38048">
    <property type="entry name" value="EXPRESSED PROTEIN"/>
    <property type="match status" value="1"/>
</dbReference>
<dbReference type="Proteomes" id="UP000070700">
    <property type="component" value="Unassembled WGS sequence"/>
</dbReference>
<dbReference type="CDD" id="cd12108">
    <property type="entry name" value="Hr-like"/>
    <property type="match status" value="1"/>
</dbReference>
<protein>
    <recommendedName>
        <fullName evidence="1">Hemerythrin-like domain-containing protein</fullName>
    </recommendedName>
</protein>
<keyword evidence="3" id="KW-1185">Reference proteome</keyword>
<dbReference type="PANTHER" id="PTHR38048:SF2">
    <property type="entry name" value="HEMERYTHRIN-LIKE DOMAIN-CONTAINING PROTEIN"/>
    <property type="match status" value="1"/>
</dbReference>